<gene>
    <name evidence="2" type="ORF">ACFQ4B_28990</name>
</gene>
<dbReference type="InterPro" id="IPR000780">
    <property type="entry name" value="CheR_MeTrfase"/>
</dbReference>
<comment type="caution">
    <text evidence="2">The sequence shown here is derived from an EMBL/GenBank/DDBJ whole genome shotgun (WGS) entry which is preliminary data.</text>
</comment>
<name>A0ABW3UTN9_9BACL</name>
<accession>A0ABW3UTN9</accession>
<organism evidence="2 3">
    <name type="scientific">Paenibacillus vulneris</name>
    <dbReference type="NCBI Taxonomy" id="1133364"/>
    <lineage>
        <taxon>Bacteria</taxon>
        <taxon>Bacillati</taxon>
        <taxon>Bacillota</taxon>
        <taxon>Bacilli</taxon>
        <taxon>Bacillales</taxon>
        <taxon>Paenibacillaceae</taxon>
        <taxon>Paenibacillus</taxon>
    </lineage>
</organism>
<dbReference type="Pfam" id="PF03705">
    <property type="entry name" value="CheR_N"/>
    <property type="match status" value="1"/>
</dbReference>
<dbReference type="EMBL" id="JBHTLU010000042">
    <property type="protein sequence ID" value="MFD1224150.1"/>
    <property type="molecule type" value="Genomic_DNA"/>
</dbReference>
<dbReference type="Pfam" id="PF01739">
    <property type="entry name" value="CheR"/>
    <property type="match status" value="1"/>
</dbReference>
<dbReference type="InterPro" id="IPR022641">
    <property type="entry name" value="CheR_N"/>
</dbReference>
<dbReference type="InterPro" id="IPR022642">
    <property type="entry name" value="CheR_C"/>
</dbReference>
<dbReference type="GO" id="GO:0032259">
    <property type="term" value="P:methylation"/>
    <property type="evidence" value="ECO:0007669"/>
    <property type="project" value="UniProtKB-KW"/>
</dbReference>
<keyword evidence="2" id="KW-0808">Transferase</keyword>
<evidence type="ECO:0000259" key="1">
    <source>
        <dbReference type="PROSITE" id="PS50123"/>
    </source>
</evidence>
<dbReference type="PROSITE" id="PS50123">
    <property type="entry name" value="CHER"/>
    <property type="match status" value="1"/>
</dbReference>
<dbReference type="SUPFAM" id="SSF53335">
    <property type="entry name" value="S-adenosyl-L-methionine-dependent methyltransferases"/>
    <property type="match status" value="1"/>
</dbReference>
<keyword evidence="2" id="KW-0489">Methyltransferase</keyword>
<dbReference type="Proteomes" id="UP001597180">
    <property type="component" value="Unassembled WGS sequence"/>
</dbReference>
<dbReference type="InterPro" id="IPR050903">
    <property type="entry name" value="Bact_Chemotaxis_MeTrfase"/>
</dbReference>
<protein>
    <submittedName>
        <fullName evidence="2">CheR family methyltransferase</fullName>
    </submittedName>
</protein>
<evidence type="ECO:0000313" key="2">
    <source>
        <dbReference type="EMBL" id="MFD1224150.1"/>
    </source>
</evidence>
<evidence type="ECO:0000313" key="3">
    <source>
        <dbReference type="Proteomes" id="UP001597180"/>
    </source>
</evidence>
<dbReference type="PANTHER" id="PTHR24422">
    <property type="entry name" value="CHEMOTAXIS PROTEIN METHYLTRANSFERASE"/>
    <property type="match status" value="1"/>
</dbReference>
<dbReference type="PANTHER" id="PTHR24422:SF8">
    <property type="entry name" value="CHEMOTAXIS PROTEIN"/>
    <property type="match status" value="1"/>
</dbReference>
<dbReference type="RefSeq" id="WP_256865572.1">
    <property type="nucleotide sequence ID" value="NZ_BAABJG010000036.1"/>
</dbReference>
<dbReference type="InterPro" id="IPR029063">
    <property type="entry name" value="SAM-dependent_MTases_sf"/>
</dbReference>
<proteinExistence type="predicted"/>
<dbReference type="GO" id="GO:0008168">
    <property type="term" value="F:methyltransferase activity"/>
    <property type="evidence" value="ECO:0007669"/>
    <property type="project" value="UniProtKB-KW"/>
</dbReference>
<dbReference type="SUPFAM" id="SSF47757">
    <property type="entry name" value="Chemotaxis receptor methyltransferase CheR, N-terminal domain"/>
    <property type="match status" value="1"/>
</dbReference>
<sequence>MNSNAWVADTTVDAEPLGDEEDERERIEIELLLEGVFRLYGYDFRQYAYPTLRRRIWHRLYGERLQTISELQSRVLHDRACMERLASDLVIHVTEMFRDPGLFEAFRRKVVPLLRKLPSIRIWHAGCATGEEVYSMAILLHEEGLYDRTRLYATDMNEEVLQYAERGVYPLKKMREYTKNYIKAGGKEEFSRYYTASGDSATLQAFLRNNIVFAQHNLVTDRSFNEFHVIFCRNVLIYFNSGLQSKVHDLMYESLCRSGIFVLGDKETITFTKHAAHYEMLDPQQKMYCKIK</sequence>
<dbReference type="PRINTS" id="PR00996">
    <property type="entry name" value="CHERMTFRASE"/>
</dbReference>
<feature type="domain" description="CheR-type methyltransferase" evidence="1">
    <location>
        <begin position="41"/>
        <end position="269"/>
    </location>
</feature>
<reference evidence="3" key="1">
    <citation type="journal article" date="2019" name="Int. J. Syst. Evol. Microbiol.">
        <title>The Global Catalogue of Microorganisms (GCM) 10K type strain sequencing project: providing services to taxonomists for standard genome sequencing and annotation.</title>
        <authorList>
            <consortium name="The Broad Institute Genomics Platform"/>
            <consortium name="The Broad Institute Genome Sequencing Center for Infectious Disease"/>
            <person name="Wu L."/>
            <person name="Ma J."/>
        </authorList>
    </citation>
    <scope>NUCLEOTIDE SEQUENCE [LARGE SCALE GENOMIC DNA]</scope>
    <source>
        <strain evidence="3">CCUG 53270</strain>
    </source>
</reference>
<dbReference type="SMART" id="SM00138">
    <property type="entry name" value="MeTrc"/>
    <property type="match status" value="1"/>
</dbReference>
<dbReference type="Gene3D" id="3.40.50.150">
    <property type="entry name" value="Vaccinia Virus protein VP39"/>
    <property type="match status" value="1"/>
</dbReference>
<keyword evidence="3" id="KW-1185">Reference proteome</keyword>